<dbReference type="GO" id="GO:0070967">
    <property type="term" value="F:coenzyme F420 binding"/>
    <property type="evidence" value="ECO:0007669"/>
    <property type="project" value="TreeGrafter"/>
</dbReference>
<evidence type="ECO:0000313" key="4">
    <source>
        <dbReference type="EMBL" id="QIS05031.1"/>
    </source>
</evidence>
<accession>A0A6G9XVN0</accession>
<feature type="domain" description="Pyridoxamine 5'-phosphate oxidase N-terminal" evidence="3">
    <location>
        <begin position="16"/>
        <end position="112"/>
    </location>
</feature>
<dbReference type="RefSeq" id="WP_167464126.1">
    <property type="nucleotide sequence ID" value="NZ_CP046171.1"/>
</dbReference>
<feature type="region of interest" description="Disordered" evidence="2">
    <location>
        <begin position="40"/>
        <end position="61"/>
    </location>
</feature>
<dbReference type="InterPro" id="IPR012349">
    <property type="entry name" value="Split_barrel_FMN-bd"/>
</dbReference>
<keyword evidence="1" id="KW-0560">Oxidoreductase</keyword>
<protein>
    <submittedName>
        <fullName evidence="4">Pyridoxamine 5'-phosphate oxidase family protein</fullName>
    </submittedName>
</protein>
<dbReference type="Proteomes" id="UP000501705">
    <property type="component" value="Chromosome"/>
</dbReference>
<organism evidence="4 5">
    <name type="scientific">Nocardia brasiliensis</name>
    <dbReference type="NCBI Taxonomy" id="37326"/>
    <lineage>
        <taxon>Bacteria</taxon>
        <taxon>Bacillati</taxon>
        <taxon>Actinomycetota</taxon>
        <taxon>Actinomycetes</taxon>
        <taxon>Mycobacteriales</taxon>
        <taxon>Nocardiaceae</taxon>
        <taxon>Nocardia</taxon>
    </lineage>
</organism>
<name>A0A6G9XVN0_NOCBR</name>
<dbReference type="SUPFAM" id="SSF50475">
    <property type="entry name" value="FMN-binding split barrel"/>
    <property type="match status" value="1"/>
</dbReference>
<evidence type="ECO:0000259" key="3">
    <source>
        <dbReference type="Pfam" id="PF01243"/>
    </source>
</evidence>
<reference evidence="4 5" key="1">
    <citation type="journal article" date="2019" name="ACS Chem. Biol.">
        <title>Identification and Mobilization of a Cryptic Antibiotic Biosynthesis Gene Locus from a Human-Pathogenic Nocardia Isolate.</title>
        <authorList>
            <person name="Herisse M."/>
            <person name="Ishida K."/>
            <person name="Porter J.L."/>
            <person name="Howden B."/>
            <person name="Hertweck C."/>
            <person name="Stinear T.P."/>
            <person name="Pidot S.J."/>
        </authorList>
    </citation>
    <scope>NUCLEOTIDE SEQUENCE [LARGE SCALE GENOMIC DNA]</scope>
    <source>
        <strain evidence="4 5">AUSMDU00024985</strain>
    </source>
</reference>
<dbReference type="PANTHER" id="PTHR35176:SF6">
    <property type="entry name" value="HEME OXYGENASE HI_0854-RELATED"/>
    <property type="match status" value="1"/>
</dbReference>
<evidence type="ECO:0000256" key="1">
    <source>
        <dbReference type="ARBA" id="ARBA00023002"/>
    </source>
</evidence>
<gene>
    <name evidence="4" type="ORF">F5X71_24340</name>
</gene>
<proteinExistence type="predicted"/>
<evidence type="ECO:0000313" key="5">
    <source>
        <dbReference type="Proteomes" id="UP000501705"/>
    </source>
</evidence>
<dbReference type="AlphaFoldDB" id="A0A6G9XVN0"/>
<dbReference type="Pfam" id="PF01243">
    <property type="entry name" value="PNPOx_N"/>
    <property type="match status" value="1"/>
</dbReference>
<sequence length="149" mass="16349">MATWRAFEEEAPELAAEVKRRFLAHETHVLATLRRDGSPRVSGSEVAFHGPDLTFGSMPDARKADDLRRDGRCAIHAHPSDGDAKIAGVAEELTDPAARAAAGAEPEGEDYAFRLELTDAVLTTVDQERQLLIVRLWRPGRGVHVTERA</sequence>
<dbReference type="GO" id="GO:0016627">
    <property type="term" value="F:oxidoreductase activity, acting on the CH-CH group of donors"/>
    <property type="evidence" value="ECO:0007669"/>
    <property type="project" value="TreeGrafter"/>
</dbReference>
<evidence type="ECO:0000256" key="2">
    <source>
        <dbReference type="SAM" id="MobiDB-lite"/>
    </source>
</evidence>
<dbReference type="InterPro" id="IPR052019">
    <property type="entry name" value="F420H2_bilvrd_red/Heme_oxyg"/>
</dbReference>
<dbReference type="PANTHER" id="PTHR35176">
    <property type="entry name" value="HEME OXYGENASE HI_0854-RELATED"/>
    <property type="match status" value="1"/>
</dbReference>
<dbReference type="GO" id="GO:0005829">
    <property type="term" value="C:cytosol"/>
    <property type="evidence" value="ECO:0007669"/>
    <property type="project" value="TreeGrafter"/>
</dbReference>
<dbReference type="Gene3D" id="2.30.110.10">
    <property type="entry name" value="Electron Transport, Fmn-binding Protein, Chain A"/>
    <property type="match status" value="1"/>
</dbReference>
<dbReference type="InterPro" id="IPR011576">
    <property type="entry name" value="Pyridox_Oxase_N"/>
</dbReference>
<dbReference type="EMBL" id="CP046171">
    <property type="protein sequence ID" value="QIS05031.1"/>
    <property type="molecule type" value="Genomic_DNA"/>
</dbReference>